<evidence type="ECO:0000313" key="2">
    <source>
        <dbReference type="Proteomes" id="UP000030302"/>
    </source>
</evidence>
<organism evidence="1 2">
    <name type="scientific">Collimonas arenae</name>
    <dbReference type="NCBI Taxonomy" id="279058"/>
    <lineage>
        <taxon>Bacteria</taxon>
        <taxon>Pseudomonadati</taxon>
        <taxon>Pseudomonadota</taxon>
        <taxon>Betaproteobacteria</taxon>
        <taxon>Burkholderiales</taxon>
        <taxon>Oxalobacteraceae</taxon>
        <taxon>Collimonas</taxon>
    </lineage>
</organism>
<protein>
    <submittedName>
        <fullName evidence="1">Uncharacterized protein</fullName>
    </submittedName>
</protein>
<dbReference type="OrthoDB" id="8719937at2"/>
<sequence>MHKTLFNLILTARREGAVASQVVDKGLTLLAYPLADGVLVGIGYDGNSGHVVDAELLLRRRGQQMARYGSWLPSMFVDGSYFLLSRLNARDPAQNAREAATLDLAAARELLA</sequence>
<evidence type="ECO:0000313" key="1">
    <source>
        <dbReference type="EMBL" id="AIY39664.1"/>
    </source>
</evidence>
<dbReference type="AlphaFoldDB" id="A0A0A1F7K0"/>
<dbReference type="EMBL" id="CP009962">
    <property type="protein sequence ID" value="AIY39664.1"/>
    <property type="molecule type" value="Genomic_DNA"/>
</dbReference>
<keyword evidence="2" id="KW-1185">Reference proteome</keyword>
<dbReference type="KEGG" id="care:LT85_0504"/>
<dbReference type="RefSeq" id="WP_038484853.1">
    <property type="nucleotide sequence ID" value="NZ_CP009962.1"/>
</dbReference>
<dbReference type="HOGENOM" id="CLU_2193343_0_0_4"/>
<dbReference type="STRING" id="279058.LT85_0504"/>
<reference evidence="2" key="1">
    <citation type="journal article" date="2014" name="Soil Biol. Biochem.">
        <title>Structure and function of bacterial communities in ageing soils: Insights from the Mendocino ecological staircase.</title>
        <authorList>
            <person name="Uroz S."/>
            <person name="Tech J.J."/>
            <person name="Sawaya N.A."/>
            <person name="Frey-Klett P."/>
            <person name="Leveau J.H.J."/>
        </authorList>
    </citation>
    <scope>NUCLEOTIDE SEQUENCE [LARGE SCALE GENOMIC DNA]</scope>
    <source>
        <strain evidence="2">Cal35</strain>
    </source>
</reference>
<accession>A0A0A1F7K0</accession>
<dbReference type="Proteomes" id="UP000030302">
    <property type="component" value="Chromosome"/>
</dbReference>
<name>A0A0A1F7K0_9BURK</name>
<proteinExistence type="predicted"/>
<gene>
    <name evidence="1" type="ORF">LT85_0504</name>
</gene>